<feature type="transmembrane region" description="Helical" evidence="1">
    <location>
        <begin position="375"/>
        <end position="393"/>
    </location>
</feature>
<keyword evidence="1" id="KW-0472">Membrane</keyword>
<dbReference type="CDD" id="cd07302">
    <property type="entry name" value="CHD"/>
    <property type="match status" value="1"/>
</dbReference>
<name>A0A239FW98_9RHOB</name>
<dbReference type="EMBL" id="FZON01000022">
    <property type="protein sequence ID" value="SNS61151.1"/>
    <property type="molecule type" value="Genomic_DNA"/>
</dbReference>
<gene>
    <name evidence="3" type="ORF">SAMN04488078_102266</name>
</gene>
<reference evidence="3 4" key="1">
    <citation type="submission" date="2017-06" db="EMBL/GenBank/DDBJ databases">
        <authorList>
            <person name="Kim H.J."/>
            <person name="Triplett B.A."/>
        </authorList>
    </citation>
    <scope>NUCLEOTIDE SEQUENCE [LARGE SCALE GENOMIC DNA]</scope>
    <source>
        <strain evidence="3 4">DSM 11445</strain>
    </source>
</reference>
<evidence type="ECO:0000313" key="4">
    <source>
        <dbReference type="Proteomes" id="UP000198440"/>
    </source>
</evidence>
<dbReference type="RefSeq" id="WP_089278271.1">
    <property type="nucleotide sequence ID" value="NZ_FZON01000022.1"/>
</dbReference>
<dbReference type="SUPFAM" id="SSF55073">
    <property type="entry name" value="Nucleotide cyclase"/>
    <property type="match status" value="1"/>
</dbReference>
<sequence>MTPLRIAFLLALALSALFALWRPSDGGGVMSGVEGRLLDARFLLRGPLPAPTSVAILAIDDASLTALNAFPPPRDALATGLRAAHAAGARSVAFDLLLVGQGQGDAALEQVLTENPQSVLAISLLGEDPAGVDRDLNGDLQADLARSALPLVIGAPQGRPRTMLAPLARLGTQAWLAHVNVQPEADGALRRIPLFVQAGPGLILPVLPLQALRVAGETDVVAHWGQSLRLGDRTTVLTANNEAAINFYGPEGTIPTFSMVEAAQADLAGRVVFIGASALGYGDRFATPFARDMPGVEVLASLAANLIEGRSLRRDDLTWGLDVLIALFVAGLGVVCASRRVPALAVITTLALWGGALGGLQFAFVQGFWLDGATLLATLLTATLCGGAARLMLQRRAAMNLAQYQSPLLKEVLAASAQPAFDGSEQAAAILFVDVAHFTNRSAALGHAATAVFLRRFHNIVERAATAHSGLVEQYAGDGAMICFGLPKPLPRDAANALRCAEALFASVADMNTDLGSEGQPPVDIRVTAHFGQVTAAVLGGARQGHVTFVGDVVNVTSRLQEVAKTLGADLVVSDDLVTAAGTVADFDLRPVGPVKLRGRDAAISLWVRSIPDPSIEQGET</sequence>
<dbReference type="Pfam" id="PF05226">
    <property type="entry name" value="CHASE2"/>
    <property type="match status" value="1"/>
</dbReference>
<feature type="transmembrane region" description="Helical" evidence="1">
    <location>
        <begin position="317"/>
        <end position="337"/>
    </location>
</feature>
<dbReference type="InterPro" id="IPR029787">
    <property type="entry name" value="Nucleotide_cyclase"/>
</dbReference>
<dbReference type="GO" id="GO:0009190">
    <property type="term" value="P:cyclic nucleotide biosynthetic process"/>
    <property type="evidence" value="ECO:0007669"/>
    <property type="project" value="InterPro"/>
</dbReference>
<proteinExistence type="predicted"/>
<dbReference type="SMART" id="SM01080">
    <property type="entry name" value="CHASE2"/>
    <property type="match status" value="1"/>
</dbReference>
<protein>
    <submittedName>
        <fullName evidence="3">Adenylate cyclase</fullName>
    </submittedName>
</protein>
<dbReference type="InterPro" id="IPR050697">
    <property type="entry name" value="Adenylyl/Guanylyl_Cyclase_3/4"/>
</dbReference>
<dbReference type="PANTHER" id="PTHR43081">
    <property type="entry name" value="ADENYLATE CYCLASE, TERMINAL-DIFFERENTIATION SPECIFIC-RELATED"/>
    <property type="match status" value="1"/>
</dbReference>
<dbReference type="AlphaFoldDB" id="A0A239FW98"/>
<dbReference type="SMART" id="SM00044">
    <property type="entry name" value="CYCc"/>
    <property type="match status" value="1"/>
</dbReference>
<feature type="transmembrane region" description="Helical" evidence="1">
    <location>
        <begin position="344"/>
        <end position="369"/>
    </location>
</feature>
<dbReference type="GO" id="GO:0004016">
    <property type="term" value="F:adenylate cyclase activity"/>
    <property type="evidence" value="ECO:0007669"/>
    <property type="project" value="UniProtKB-ARBA"/>
</dbReference>
<evidence type="ECO:0000259" key="2">
    <source>
        <dbReference type="PROSITE" id="PS50125"/>
    </source>
</evidence>
<feature type="domain" description="Guanylate cyclase" evidence="2">
    <location>
        <begin position="429"/>
        <end position="561"/>
    </location>
</feature>
<dbReference type="InterPro" id="IPR001054">
    <property type="entry name" value="A/G_cyclase"/>
</dbReference>
<keyword evidence="1" id="KW-0812">Transmembrane</keyword>
<accession>A0A239FW98</accession>
<dbReference type="PANTHER" id="PTHR43081:SF1">
    <property type="entry name" value="ADENYLATE CYCLASE, TERMINAL-DIFFERENTIATION SPECIFIC"/>
    <property type="match status" value="1"/>
</dbReference>
<dbReference type="Gene3D" id="3.30.70.1230">
    <property type="entry name" value="Nucleotide cyclase"/>
    <property type="match status" value="1"/>
</dbReference>
<organism evidence="3 4">
    <name type="scientific">Antarctobacter heliothermus</name>
    <dbReference type="NCBI Taxonomy" id="74033"/>
    <lineage>
        <taxon>Bacteria</taxon>
        <taxon>Pseudomonadati</taxon>
        <taxon>Pseudomonadota</taxon>
        <taxon>Alphaproteobacteria</taxon>
        <taxon>Rhodobacterales</taxon>
        <taxon>Roseobacteraceae</taxon>
        <taxon>Antarctobacter</taxon>
    </lineage>
</organism>
<dbReference type="GO" id="GO:0035556">
    <property type="term" value="P:intracellular signal transduction"/>
    <property type="evidence" value="ECO:0007669"/>
    <property type="project" value="InterPro"/>
</dbReference>
<dbReference type="Proteomes" id="UP000198440">
    <property type="component" value="Unassembled WGS sequence"/>
</dbReference>
<evidence type="ECO:0000256" key="1">
    <source>
        <dbReference type="SAM" id="Phobius"/>
    </source>
</evidence>
<keyword evidence="1" id="KW-1133">Transmembrane helix</keyword>
<dbReference type="PROSITE" id="PS50125">
    <property type="entry name" value="GUANYLATE_CYCLASE_2"/>
    <property type="match status" value="1"/>
</dbReference>
<dbReference type="InterPro" id="IPR007890">
    <property type="entry name" value="CHASE2"/>
</dbReference>
<evidence type="ECO:0000313" key="3">
    <source>
        <dbReference type="EMBL" id="SNS61151.1"/>
    </source>
</evidence>
<dbReference type="Pfam" id="PF00211">
    <property type="entry name" value="Guanylate_cyc"/>
    <property type="match status" value="1"/>
</dbReference>
<dbReference type="OrthoDB" id="341967at2"/>